<gene>
    <name evidence="2" type="ORF">HNR44_003423</name>
</gene>
<proteinExistence type="predicted"/>
<accession>A0A841PVZ0</accession>
<protein>
    <submittedName>
        <fullName evidence="2">Uncharacterized protein</fullName>
    </submittedName>
</protein>
<sequence length="48" mass="5275">MDPLTLIIVIIMAIFFFPLIIRGVGCLLRTIAIVVLVIGALILLGMFF</sequence>
<organism evidence="2 3">
    <name type="scientific">Geomicrobium halophilum</name>
    <dbReference type="NCBI Taxonomy" id="549000"/>
    <lineage>
        <taxon>Bacteria</taxon>
        <taxon>Bacillati</taxon>
        <taxon>Bacillota</taxon>
        <taxon>Bacilli</taxon>
        <taxon>Bacillales</taxon>
        <taxon>Geomicrobium</taxon>
    </lineage>
</organism>
<comment type="caution">
    <text evidence="2">The sequence shown here is derived from an EMBL/GenBank/DDBJ whole genome shotgun (WGS) entry which is preliminary data.</text>
</comment>
<evidence type="ECO:0000256" key="1">
    <source>
        <dbReference type="SAM" id="Phobius"/>
    </source>
</evidence>
<feature type="transmembrane region" description="Helical" evidence="1">
    <location>
        <begin position="6"/>
        <end position="24"/>
    </location>
</feature>
<dbReference type="RefSeq" id="WP_184405534.1">
    <property type="nucleotide sequence ID" value="NZ_JACHHJ010000006.1"/>
</dbReference>
<keyword evidence="1" id="KW-0472">Membrane</keyword>
<evidence type="ECO:0000313" key="2">
    <source>
        <dbReference type="EMBL" id="MBB6451416.1"/>
    </source>
</evidence>
<reference evidence="2 3" key="1">
    <citation type="submission" date="2020-08" db="EMBL/GenBank/DDBJ databases">
        <title>Genomic Encyclopedia of Type Strains, Phase IV (KMG-IV): sequencing the most valuable type-strain genomes for metagenomic binning, comparative biology and taxonomic classification.</title>
        <authorList>
            <person name="Goeker M."/>
        </authorList>
    </citation>
    <scope>NUCLEOTIDE SEQUENCE [LARGE SCALE GENOMIC DNA]</scope>
    <source>
        <strain evidence="2 3">DSM 21769</strain>
    </source>
</reference>
<keyword evidence="1" id="KW-1133">Transmembrane helix</keyword>
<feature type="transmembrane region" description="Helical" evidence="1">
    <location>
        <begin position="31"/>
        <end position="47"/>
    </location>
</feature>
<dbReference type="AlphaFoldDB" id="A0A841PVZ0"/>
<name>A0A841PVZ0_9BACL</name>
<evidence type="ECO:0000313" key="3">
    <source>
        <dbReference type="Proteomes" id="UP000568839"/>
    </source>
</evidence>
<dbReference type="EMBL" id="JACHHJ010000006">
    <property type="protein sequence ID" value="MBB6451416.1"/>
    <property type="molecule type" value="Genomic_DNA"/>
</dbReference>
<keyword evidence="1" id="KW-0812">Transmembrane</keyword>
<keyword evidence="3" id="KW-1185">Reference proteome</keyword>
<dbReference type="Proteomes" id="UP000568839">
    <property type="component" value="Unassembled WGS sequence"/>
</dbReference>